<dbReference type="OMA" id="FHIWRRK"/>
<dbReference type="STRING" id="74649.A0A2P6QKR3"/>
<keyword evidence="3" id="KW-1185">Reference proteome</keyword>
<protein>
    <submittedName>
        <fullName evidence="2">Putative cactin, central domain-containing protein</fullName>
    </submittedName>
</protein>
<dbReference type="GO" id="GO:0005737">
    <property type="term" value="C:cytoplasm"/>
    <property type="evidence" value="ECO:0007669"/>
    <property type="project" value="TreeGrafter"/>
</dbReference>
<gene>
    <name evidence="2" type="ORF">RchiOBHm_Chr5g0072821</name>
</gene>
<dbReference type="GO" id="GO:0005681">
    <property type="term" value="C:spliceosomal complex"/>
    <property type="evidence" value="ECO:0007669"/>
    <property type="project" value="TreeGrafter"/>
</dbReference>
<organism evidence="2 3">
    <name type="scientific">Rosa chinensis</name>
    <name type="common">China rose</name>
    <dbReference type="NCBI Taxonomy" id="74649"/>
    <lineage>
        <taxon>Eukaryota</taxon>
        <taxon>Viridiplantae</taxon>
        <taxon>Streptophyta</taxon>
        <taxon>Embryophyta</taxon>
        <taxon>Tracheophyta</taxon>
        <taxon>Spermatophyta</taxon>
        <taxon>Magnoliopsida</taxon>
        <taxon>eudicotyledons</taxon>
        <taxon>Gunneridae</taxon>
        <taxon>Pentapetalae</taxon>
        <taxon>rosids</taxon>
        <taxon>fabids</taxon>
        <taxon>Rosales</taxon>
        <taxon>Rosaceae</taxon>
        <taxon>Rosoideae</taxon>
        <taxon>Rosoideae incertae sedis</taxon>
        <taxon>Rosa</taxon>
    </lineage>
</organism>
<accession>A0A2P6QKR3</accession>
<dbReference type="AlphaFoldDB" id="A0A2P6QKR3"/>
<dbReference type="InterPro" id="IPR018816">
    <property type="entry name" value="Cactin_central"/>
</dbReference>
<proteinExistence type="predicted"/>
<feature type="domain" description="Splicing factor cactin central" evidence="1">
    <location>
        <begin position="6"/>
        <end position="44"/>
    </location>
</feature>
<dbReference type="PANTHER" id="PTHR21737">
    <property type="entry name" value="POLYGLUTAMINE BINDING PROTEIN 1/MARVEL MEMBRANE-ASSOCIATING DOMAIN CONTAINING 3"/>
    <property type="match status" value="1"/>
</dbReference>
<evidence type="ECO:0000259" key="1">
    <source>
        <dbReference type="Pfam" id="PF10312"/>
    </source>
</evidence>
<name>A0A2P6QKR3_ROSCH</name>
<dbReference type="GO" id="GO:0045292">
    <property type="term" value="P:mRNA cis splicing, via spliceosome"/>
    <property type="evidence" value="ECO:0007669"/>
    <property type="project" value="TreeGrafter"/>
</dbReference>
<evidence type="ECO:0000313" key="3">
    <source>
        <dbReference type="Proteomes" id="UP000238479"/>
    </source>
</evidence>
<comment type="caution">
    <text evidence="2">The sequence shown here is derived from an EMBL/GenBank/DDBJ whole genome shotgun (WGS) entry which is preliminary data.</text>
</comment>
<reference evidence="2 3" key="1">
    <citation type="journal article" date="2018" name="Nat. Genet.">
        <title>The Rosa genome provides new insights in the design of modern roses.</title>
        <authorList>
            <person name="Bendahmane M."/>
        </authorList>
    </citation>
    <scope>NUCLEOTIDE SEQUENCE [LARGE SCALE GENOMIC DNA]</scope>
    <source>
        <strain evidence="3">cv. Old Blush</strain>
    </source>
</reference>
<evidence type="ECO:0000313" key="2">
    <source>
        <dbReference type="EMBL" id="PRQ34774.1"/>
    </source>
</evidence>
<dbReference type="Proteomes" id="UP000238479">
    <property type="component" value="Chromosome 5"/>
</dbReference>
<dbReference type="EMBL" id="PDCK01000043">
    <property type="protein sequence ID" value="PRQ34774.1"/>
    <property type="molecule type" value="Genomic_DNA"/>
</dbReference>
<dbReference type="Pfam" id="PF10312">
    <property type="entry name" value="Cactin_mid"/>
    <property type="match status" value="1"/>
</dbReference>
<dbReference type="Gramene" id="PRQ34774">
    <property type="protein sequence ID" value="PRQ34774"/>
    <property type="gene ID" value="RchiOBHm_Chr5g0072821"/>
</dbReference>
<sequence>MALLAKERARAEFQDWEKKEEEFHFDQSKMRSEIRLLEGRIKPMLIQMNWRTKFHIWRRK</sequence>
<dbReference type="PANTHER" id="PTHR21737:SF4">
    <property type="entry name" value="SPLICING FACTOR CACTIN"/>
    <property type="match status" value="1"/>
</dbReference>